<dbReference type="RefSeq" id="WP_413263180.1">
    <property type="nucleotide sequence ID" value="NZ_JBHFNR010000076.1"/>
</dbReference>
<proteinExistence type="inferred from homology"/>
<gene>
    <name evidence="5" type="ORF">ACE1CI_11460</name>
</gene>
<protein>
    <submittedName>
        <fullName evidence="5">Class I SAM-dependent methyltransferase</fullName>
        <ecNumber evidence="5">2.1.1.-</ecNumber>
    </submittedName>
</protein>
<keyword evidence="3 5" id="KW-0808">Transferase</keyword>
<dbReference type="InterPro" id="IPR029063">
    <property type="entry name" value="SAM-dependent_MTases_sf"/>
</dbReference>
<reference evidence="5 6" key="1">
    <citation type="submission" date="2024-09" db="EMBL/GenBank/DDBJ databases">
        <title>Floridaenema gen nov. (Aerosakkonemataceae, Aerosakkonematales ord. nov., Cyanobacteria) from benthic tropical and subtropical fresh waters, with the description of four new species.</title>
        <authorList>
            <person name="Moretto J.A."/>
            <person name="Berthold D.E."/>
            <person name="Lefler F.W."/>
            <person name="Huang I.-S."/>
            <person name="Laughinghouse H. IV."/>
        </authorList>
    </citation>
    <scope>NUCLEOTIDE SEQUENCE [LARGE SCALE GENOMIC DNA]</scope>
    <source>
        <strain evidence="5 6">BLCC-F50</strain>
    </source>
</reference>
<dbReference type="GO" id="GO:0032259">
    <property type="term" value="P:methylation"/>
    <property type="evidence" value="ECO:0007669"/>
    <property type="project" value="UniProtKB-KW"/>
</dbReference>
<dbReference type="EMBL" id="JBHFNR010000076">
    <property type="protein sequence ID" value="MFB2893520.1"/>
    <property type="molecule type" value="Genomic_DNA"/>
</dbReference>
<dbReference type="SUPFAM" id="SSF53335">
    <property type="entry name" value="S-adenosyl-L-methionine-dependent methyltransferases"/>
    <property type="match status" value="1"/>
</dbReference>
<evidence type="ECO:0000313" key="6">
    <source>
        <dbReference type="Proteomes" id="UP001576784"/>
    </source>
</evidence>
<dbReference type="Pfam" id="PF08241">
    <property type="entry name" value="Methyltransf_11"/>
    <property type="match status" value="1"/>
</dbReference>
<dbReference type="InterPro" id="IPR013216">
    <property type="entry name" value="Methyltransf_11"/>
</dbReference>
<evidence type="ECO:0000313" key="5">
    <source>
        <dbReference type="EMBL" id="MFB2893520.1"/>
    </source>
</evidence>
<dbReference type="Gene3D" id="3.40.50.150">
    <property type="entry name" value="Vaccinia Virus protein VP39"/>
    <property type="match status" value="1"/>
</dbReference>
<evidence type="ECO:0000256" key="2">
    <source>
        <dbReference type="ARBA" id="ARBA00022603"/>
    </source>
</evidence>
<keyword evidence="6" id="KW-1185">Reference proteome</keyword>
<accession>A0ABV4XPA8</accession>
<sequence length="221" mass="25483">MKLVYQRFDLFATEYDFMASLQSKNDFFIKNLSRNRSAVLDIGCGSGILAFELAKYYQKVVAIDICQEMLEIAKVKRSAPNIQYLLMDAENLILDEKFDLITSANTFHHLQNLPATLQTIKQLLKPGGKVVLLDNVSEVETPATIVYIWSAIRDFFPDWRKYGLGTAWRLFKFRTSQPWLSHLATDKYLSAQQFKQIYGSYFPNCSLTKMGCFMGLVWINQ</sequence>
<dbReference type="PANTHER" id="PTHR44942:SF4">
    <property type="entry name" value="METHYLTRANSFERASE TYPE 11 DOMAIN-CONTAINING PROTEIN"/>
    <property type="match status" value="1"/>
</dbReference>
<keyword evidence="2 5" id="KW-0489">Methyltransferase</keyword>
<evidence type="ECO:0000259" key="4">
    <source>
        <dbReference type="Pfam" id="PF08241"/>
    </source>
</evidence>
<name>A0ABV4XPA8_9CYAN</name>
<comment type="similarity">
    <text evidence="1">Belongs to the methyltransferase superfamily.</text>
</comment>
<feature type="domain" description="Methyltransferase type 11" evidence="4">
    <location>
        <begin position="40"/>
        <end position="132"/>
    </location>
</feature>
<dbReference type="PANTHER" id="PTHR44942">
    <property type="entry name" value="METHYLTRANSF_11 DOMAIN-CONTAINING PROTEIN"/>
    <property type="match status" value="1"/>
</dbReference>
<dbReference type="GO" id="GO:0008168">
    <property type="term" value="F:methyltransferase activity"/>
    <property type="evidence" value="ECO:0007669"/>
    <property type="project" value="UniProtKB-KW"/>
</dbReference>
<organism evidence="5 6">
    <name type="scientific">Floridaenema flaviceps BLCC-F50</name>
    <dbReference type="NCBI Taxonomy" id="3153642"/>
    <lineage>
        <taxon>Bacteria</taxon>
        <taxon>Bacillati</taxon>
        <taxon>Cyanobacteriota</taxon>
        <taxon>Cyanophyceae</taxon>
        <taxon>Oscillatoriophycideae</taxon>
        <taxon>Aerosakkonematales</taxon>
        <taxon>Aerosakkonemataceae</taxon>
        <taxon>Floridanema</taxon>
        <taxon>Floridanema flaviceps</taxon>
    </lineage>
</organism>
<dbReference type="EC" id="2.1.1.-" evidence="5"/>
<comment type="caution">
    <text evidence="5">The sequence shown here is derived from an EMBL/GenBank/DDBJ whole genome shotgun (WGS) entry which is preliminary data.</text>
</comment>
<dbReference type="CDD" id="cd02440">
    <property type="entry name" value="AdoMet_MTases"/>
    <property type="match status" value="1"/>
</dbReference>
<dbReference type="InterPro" id="IPR051052">
    <property type="entry name" value="Diverse_substrate_MTase"/>
</dbReference>
<evidence type="ECO:0000256" key="3">
    <source>
        <dbReference type="ARBA" id="ARBA00022679"/>
    </source>
</evidence>
<dbReference type="Proteomes" id="UP001576784">
    <property type="component" value="Unassembled WGS sequence"/>
</dbReference>
<evidence type="ECO:0000256" key="1">
    <source>
        <dbReference type="ARBA" id="ARBA00008361"/>
    </source>
</evidence>